<comment type="caution">
    <text evidence="2">The sequence shown here is derived from an EMBL/GenBank/DDBJ whole genome shotgun (WGS) entry which is preliminary data.</text>
</comment>
<evidence type="ECO:0000313" key="3">
    <source>
        <dbReference type="Proteomes" id="UP001519287"/>
    </source>
</evidence>
<dbReference type="Pfam" id="PF01944">
    <property type="entry name" value="SpoIIM"/>
    <property type="match status" value="1"/>
</dbReference>
<name>A0ABS4IN37_9BACL</name>
<keyword evidence="1" id="KW-0812">Transmembrane</keyword>
<dbReference type="EMBL" id="JAGGLB010000002">
    <property type="protein sequence ID" value="MBP1988982.1"/>
    <property type="molecule type" value="Genomic_DNA"/>
</dbReference>
<feature type="transmembrane region" description="Helical" evidence="1">
    <location>
        <begin position="21"/>
        <end position="46"/>
    </location>
</feature>
<accession>A0ABS4IN37</accession>
<dbReference type="InterPro" id="IPR002798">
    <property type="entry name" value="SpoIIM-like"/>
</dbReference>
<protein>
    <submittedName>
        <fullName evidence="2">Stage II sporulation protein M</fullName>
    </submittedName>
</protein>
<gene>
    <name evidence="2" type="ORF">J2Z66_000577</name>
</gene>
<dbReference type="PIRSF" id="PIRSF038973">
    <property type="entry name" value="SpoIIM"/>
    <property type="match status" value="1"/>
</dbReference>
<feature type="transmembrane region" description="Helical" evidence="1">
    <location>
        <begin position="114"/>
        <end position="138"/>
    </location>
</feature>
<dbReference type="Proteomes" id="UP001519287">
    <property type="component" value="Unassembled WGS sequence"/>
</dbReference>
<keyword evidence="1" id="KW-0472">Membrane</keyword>
<feature type="transmembrane region" description="Helical" evidence="1">
    <location>
        <begin position="87"/>
        <end position="107"/>
    </location>
</feature>
<feature type="transmembrane region" description="Helical" evidence="1">
    <location>
        <begin position="185"/>
        <end position="205"/>
    </location>
</feature>
<keyword evidence="1" id="KW-1133">Transmembrane helix</keyword>
<reference evidence="2 3" key="1">
    <citation type="submission" date="2021-03" db="EMBL/GenBank/DDBJ databases">
        <title>Genomic Encyclopedia of Type Strains, Phase IV (KMG-IV): sequencing the most valuable type-strain genomes for metagenomic binning, comparative biology and taxonomic classification.</title>
        <authorList>
            <person name="Goeker M."/>
        </authorList>
    </citation>
    <scope>NUCLEOTIDE SEQUENCE [LARGE SCALE GENOMIC DNA]</scope>
    <source>
        <strain evidence="2 3">DSM 26048</strain>
    </source>
</reference>
<evidence type="ECO:0000256" key="1">
    <source>
        <dbReference type="SAM" id="Phobius"/>
    </source>
</evidence>
<organism evidence="2 3">
    <name type="scientific">Paenibacillus eucommiae</name>
    <dbReference type="NCBI Taxonomy" id="1355755"/>
    <lineage>
        <taxon>Bacteria</taxon>
        <taxon>Bacillati</taxon>
        <taxon>Bacillota</taxon>
        <taxon>Bacilli</taxon>
        <taxon>Bacillales</taxon>
        <taxon>Paenibacillaceae</taxon>
        <taxon>Paenibacillus</taxon>
    </lineage>
</organism>
<keyword evidence="3" id="KW-1185">Reference proteome</keyword>
<proteinExistence type="predicted"/>
<dbReference type="NCBIfam" id="TIGR02831">
    <property type="entry name" value="spo_II_M"/>
    <property type="match status" value="1"/>
</dbReference>
<sequence length="219" mass="24576">MRERGGMMNGKLTMKQFMKENLSLYVFVSVLFVIGVVFGAVMVNALSLEQKQEMSRYLGSFFQEVNGGMQIEGGQSFQQAFGMHMKWILLIWLFGLSVIGLPLVLILDFLKGVLIGFTVGYLVAQFSWKGMLFALVSVAPQNLIVIPALLICSVSAMAFSIYIIKNRFIQRRGAIYHPFMRYVSITLLMGVFLFAAALWEGYVSLDVIKWVTPMLAGIN</sequence>
<feature type="transmembrane region" description="Helical" evidence="1">
    <location>
        <begin position="144"/>
        <end position="164"/>
    </location>
</feature>
<evidence type="ECO:0000313" key="2">
    <source>
        <dbReference type="EMBL" id="MBP1988982.1"/>
    </source>
</evidence>
<dbReference type="InterPro" id="IPR014196">
    <property type="entry name" value="SpoIIM"/>
</dbReference>